<sequence>MKSILCLFHFVLLLLVMTIDDVVWGLFFRDEPPFAGFCESPLTFGFLDARQDNKDNKHSTEDEEAGEIGALFCFGFALLV</sequence>
<dbReference type="AlphaFoldDB" id="A0A2M4DNY0"/>
<proteinExistence type="predicted"/>
<accession>A0A2M4DNY0</accession>
<dbReference type="EMBL" id="GGFL01015061">
    <property type="protein sequence ID" value="MBW79239.1"/>
    <property type="molecule type" value="Transcribed_RNA"/>
</dbReference>
<feature type="chain" id="PRO_5014947801" evidence="1">
    <location>
        <begin position="26"/>
        <end position="80"/>
    </location>
</feature>
<reference evidence="2" key="1">
    <citation type="submission" date="2018-01" db="EMBL/GenBank/DDBJ databases">
        <title>An insight into the sialome of Amazonian anophelines.</title>
        <authorList>
            <person name="Ribeiro J.M."/>
            <person name="Scarpassa V."/>
            <person name="Calvo E."/>
        </authorList>
    </citation>
    <scope>NUCLEOTIDE SEQUENCE</scope>
</reference>
<name>A0A2M4DNY0_ANODA</name>
<evidence type="ECO:0000256" key="1">
    <source>
        <dbReference type="SAM" id="SignalP"/>
    </source>
</evidence>
<feature type="signal peptide" evidence="1">
    <location>
        <begin position="1"/>
        <end position="25"/>
    </location>
</feature>
<keyword evidence="1" id="KW-0732">Signal</keyword>
<protein>
    <submittedName>
        <fullName evidence="2">Putative secreted protein</fullName>
    </submittedName>
</protein>
<organism evidence="2">
    <name type="scientific">Anopheles darlingi</name>
    <name type="common">Mosquito</name>
    <dbReference type="NCBI Taxonomy" id="43151"/>
    <lineage>
        <taxon>Eukaryota</taxon>
        <taxon>Metazoa</taxon>
        <taxon>Ecdysozoa</taxon>
        <taxon>Arthropoda</taxon>
        <taxon>Hexapoda</taxon>
        <taxon>Insecta</taxon>
        <taxon>Pterygota</taxon>
        <taxon>Neoptera</taxon>
        <taxon>Endopterygota</taxon>
        <taxon>Diptera</taxon>
        <taxon>Nematocera</taxon>
        <taxon>Culicoidea</taxon>
        <taxon>Culicidae</taxon>
        <taxon>Anophelinae</taxon>
        <taxon>Anopheles</taxon>
    </lineage>
</organism>
<evidence type="ECO:0000313" key="2">
    <source>
        <dbReference type="EMBL" id="MBW79239.1"/>
    </source>
</evidence>